<dbReference type="SUPFAM" id="SSF51004">
    <property type="entry name" value="C-terminal (heme d1) domain of cytochrome cd1-nitrite reductase"/>
    <property type="match status" value="2"/>
</dbReference>
<dbReference type="Proteomes" id="UP000700732">
    <property type="component" value="Unassembled WGS sequence"/>
</dbReference>
<evidence type="ECO:0000259" key="4">
    <source>
        <dbReference type="Pfam" id="PF21783"/>
    </source>
</evidence>
<dbReference type="NCBIfam" id="TIGR02276">
    <property type="entry name" value="beta_rpt_yvtn"/>
    <property type="match status" value="1"/>
</dbReference>
<dbReference type="InterPro" id="IPR011048">
    <property type="entry name" value="Haem_d1_sf"/>
</dbReference>
<keyword evidence="6" id="KW-1185">Reference proteome</keyword>
<evidence type="ECO:0000256" key="1">
    <source>
        <dbReference type="ARBA" id="ARBA00022729"/>
    </source>
</evidence>
<evidence type="ECO:0000256" key="3">
    <source>
        <dbReference type="SAM" id="SignalP"/>
    </source>
</evidence>
<dbReference type="SUPFAM" id="SSF53649">
    <property type="entry name" value="Alkaline phosphatase-like"/>
    <property type="match status" value="1"/>
</dbReference>
<dbReference type="Gene3D" id="3.40.720.10">
    <property type="entry name" value="Alkaline Phosphatase, subunit A"/>
    <property type="match status" value="1"/>
</dbReference>
<dbReference type="InterPro" id="IPR017850">
    <property type="entry name" value="Alkaline_phosphatase_core_sf"/>
</dbReference>
<keyword evidence="1 3" id="KW-0732">Signal</keyword>
<dbReference type="Pfam" id="PF04185">
    <property type="entry name" value="Phosphoesterase"/>
    <property type="match status" value="1"/>
</dbReference>
<dbReference type="InterPro" id="IPR011964">
    <property type="entry name" value="YVTN_b-propeller_repeat"/>
</dbReference>
<feature type="signal peptide" evidence="3">
    <location>
        <begin position="1"/>
        <end position="25"/>
    </location>
</feature>
<dbReference type="PANTHER" id="PTHR47197">
    <property type="entry name" value="PROTEIN NIRF"/>
    <property type="match status" value="1"/>
</dbReference>
<protein>
    <submittedName>
        <fullName evidence="5">YVTN family beta-propeller protein</fullName>
    </submittedName>
</protein>
<dbReference type="PANTHER" id="PTHR47197:SF3">
    <property type="entry name" value="DIHYDRO-HEME D1 DEHYDROGENASE"/>
    <property type="match status" value="1"/>
</dbReference>
<evidence type="ECO:0000313" key="5">
    <source>
        <dbReference type="EMBL" id="MBC3789796.1"/>
    </source>
</evidence>
<sequence>MKKAVYMRFLFAPLILLLVPALVLAQSPKKSTAARTGVAVGQRLTLPNGWSLTPLGQSVPLGDLPLNMAVSANGKRLAVTNNGQSTQTIQLIDITAAAGAKSAAQAGAALLSETVIAKSWVGLRFTPDGKRLLASGGNDNQVIIYDVSGDKLQKTDSVVLGKPWPNRLSVAGVETDKAGATLYAVTKDDSSLYVCDLATKQVKNRIKLPAEAYTCLRSPVSDELFISIWGGEKIVIYDPRQQKITGEIQTGSHPNDMAFTRNGTVLFVANANDNSVSVIDVKTRRVVETLNTALFPDALAGSTPNGLALTPDGKTLLVANADNNCLAVFDVEKTGKSRSLGFIPTGWYPTSVKVVGKTVLVANGKGFASRANPNGPNPFKRRESNTEYIAGLFKGALSVFSLPKPADITALSKLVYQNTPYTKEKEKIAIGQAGASPIPTKVGEKSAAIKYVFYIIKENRTYDQVFGDMPGGNGDTSLCLFPEKVTPNQHALAREFVLLDNFYVDAEVSADGHNWSTAAYATDFVEKTWPTSYGGRGGTYDYEGSRPVAYPKKGFIWDYCQRAGLRYRSYGEFEAYSKRKGSALDGRFASNYPDYDLKVKDIDRVEIWKKDIDSLIALNAVPHFSSIRLGNNHTSGARIGAPTPTAHVADNDLAVGRFVEYLSKSPIWKESAVFVLEDDAQNGADHVDAHRSPALVISPYTKRNHAEHTMYSTSGMLRTMELILGLPPMSQYDAAATPMFACFTNTPTLTPYTHIPANIDLDAKNTAMTEPARQSEKIDLRYADKIDDRLFNEIIWKAIKGEHSVMPAPRRGAFLVVTADDDDDDE</sequence>
<dbReference type="Gene3D" id="2.130.10.10">
    <property type="entry name" value="YVTN repeat-like/Quinoprotein amine dehydrogenase"/>
    <property type="match status" value="4"/>
</dbReference>
<comment type="caution">
    <text evidence="5">The sequence shown here is derived from an EMBL/GenBank/DDBJ whole genome shotgun (WGS) entry which is preliminary data.</text>
</comment>
<keyword evidence="2" id="KW-0378">Hydrolase</keyword>
<proteinExistence type="predicted"/>
<name>A0ABR6VZM3_9BACT</name>
<dbReference type="Pfam" id="PF21783">
    <property type="entry name" value="YNCE"/>
    <property type="match status" value="1"/>
</dbReference>
<accession>A0ABR6VZM3</accession>
<evidence type="ECO:0000256" key="2">
    <source>
        <dbReference type="ARBA" id="ARBA00022801"/>
    </source>
</evidence>
<dbReference type="RefSeq" id="WP_317171273.1">
    <property type="nucleotide sequence ID" value="NZ_VFIA01000002.1"/>
</dbReference>
<dbReference type="SMART" id="SM00320">
    <property type="entry name" value="WD40"/>
    <property type="match status" value="3"/>
</dbReference>
<dbReference type="InterPro" id="IPR015943">
    <property type="entry name" value="WD40/YVTN_repeat-like_dom_sf"/>
</dbReference>
<gene>
    <name evidence="5" type="ORF">FH603_279</name>
</gene>
<dbReference type="InterPro" id="IPR051200">
    <property type="entry name" value="Host-pathogen_enzymatic-act"/>
</dbReference>
<dbReference type="EMBL" id="VFIA01000002">
    <property type="protein sequence ID" value="MBC3789796.1"/>
    <property type="molecule type" value="Genomic_DNA"/>
</dbReference>
<dbReference type="InterPro" id="IPR048433">
    <property type="entry name" value="YNCE-like_beta-prop"/>
</dbReference>
<organism evidence="5 6">
    <name type="scientific">Spirosoma utsteinense</name>
    <dbReference type="NCBI Taxonomy" id="2585773"/>
    <lineage>
        <taxon>Bacteria</taxon>
        <taxon>Pseudomonadati</taxon>
        <taxon>Bacteroidota</taxon>
        <taxon>Cytophagia</taxon>
        <taxon>Cytophagales</taxon>
        <taxon>Cytophagaceae</taxon>
        <taxon>Spirosoma</taxon>
    </lineage>
</organism>
<dbReference type="InterPro" id="IPR007312">
    <property type="entry name" value="Phosphoesterase"/>
</dbReference>
<feature type="domain" description="YNCE-like beta-propeller" evidence="4">
    <location>
        <begin position="122"/>
        <end position="333"/>
    </location>
</feature>
<reference evidence="5 6" key="1">
    <citation type="submission" date="2019-06" db="EMBL/GenBank/DDBJ databases">
        <title>Spirosoma utsteinense sp. nov. isolated from Antarctic ice-free soils.</title>
        <authorList>
            <person name="Tahon G."/>
        </authorList>
    </citation>
    <scope>NUCLEOTIDE SEQUENCE [LARGE SCALE GENOMIC DNA]</scope>
    <source>
        <strain evidence="5 6">LMG 31447</strain>
    </source>
</reference>
<dbReference type="InterPro" id="IPR001680">
    <property type="entry name" value="WD40_rpt"/>
</dbReference>
<feature type="chain" id="PRO_5047012677" evidence="3">
    <location>
        <begin position="26"/>
        <end position="826"/>
    </location>
</feature>
<evidence type="ECO:0000313" key="6">
    <source>
        <dbReference type="Proteomes" id="UP000700732"/>
    </source>
</evidence>